<dbReference type="InterPro" id="IPR011066">
    <property type="entry name" value="MscS_channel_C_sf"/>
</dbReference>
<sequence>MLHKAGTFGGRWPCDLFGLRYVGASDLKLVALKLAYISRFRIPGFLSVLFALLLGGVVIASAQDAPAPGVVQQQKEELLDYKEQAQTIGDQLQAPMSSDEELAGLRLRLDALSRQLSDTNTVLRQRLAEINRRLEQLGTAPAGDEASEAAIVTEERARLNAEKSEINAKLSDTEDTALTVKQLSATVSNLRRELFTGTLSHRVHIDTTLASKVILDARTQLAELGLILKSWWRFVLEFKLHAFLAATLLALAAAFFLQLGARRILGSLYSRTAENEVPSNLRRLSVAFWSTVIPAGAVATFLVTAYFFLNYFDIMTPNVVIILQAFFIAVGIIFFIGRLAFVCISPNMPVWRLMPIAPRPGYILICLIIAMAVASGADSFFSKVNEVLAAPLSLTMAKSLLLTLVIGLLILIAAFLKPMEKPEENGVQPWPRAFRRFLILLGLLPIIVASLGFIGLARFISQQIVVTGAFLVVMYLGFLTGRTISEEQAFASRPVGRLLHERFHFDDMALDQLGVMIGILINLAVALIGVPLVLMQFGFQWAELKSGFYGLMTGFQIGSISVSLTGILTGLALFVIVYFLMHWFQNWLDSKVLARGRVDAGVRNSIRTVIGYVGVVLAALIGVSAAGFNLSSLALIAGGLSLGIGFGLQNIVQNFVSGLILLAERPFKVGDWVETGGVSGIVKKISVRATEVETFQRQSIVVPNSSLINGNVGNWTLRNKLGRIDINVQTGYMADPRRVHTLLTEIIRSNPSILKNPEPFVALQSMTESLLVFDIYAFVADITSTGGIKNEIRFQIVERFHAENIQLASSSTSLVVNAAEVEKLSNELNRHEIRSTKDDAS</sequence>
<evidence type="ECO:0000256" key="5">
    <source>
        <dbReference type="ARBA" id="ARBA00022989"/>
    </source>
</evidence>
<dbReference type="InterPro" id="IPR010920">
    <property type="entry name" value="LSM_dom_sf"/>
</dbReference>
<feature type="domain" description="Mechanosensitive ion channel MscS" evidence="9">
    <location>
        <begin position="650"/>
        <end position="716"/>
    </location>
</feature>
<feature type="domain" description="Mechanosensitive ion channel MscS C-terminal" evidence="10">
    <location>
        <begin position="725"/>
        <end position="806"/>
    </location>
</feature>
<feature type="transmembrane region" description="Helical" evidence="8">
    <location>
        <begin position="362"/>
        <end position="382"/>
    </location>
</feature>
<organism evidence="11 12">
    <name type="scientific">Falsochrobactrum shanghaiense</name>
    <dbReference type="NCBI Taxonomy" id="2201899"/>
    <lineage>
        <taxon>Bacteria</taxon>
        <taxon>Pseudomonadati</taxon>
        <taxon>Pseudomonadota</taxon>
        <taxon>Alphaproteobacteria</taxon>
        <taxon>Hyphomicrobiales</taxon>
        <taxon>Brucellaceae</taxon>
        <taxon>Falsochrobactrum</taxon>
    </lineage>
</organism>
<evidence type="ECO:0000259" key="9">
    <source>
        <dbReference type="Pfam" id="PF00924"/>
    </source>
</evidence>
<evidence type="ECO:0000256" key="4">
    <source>
        <dbReference type="ARBA" id="ARBA00022692"/>
    </source>
</evidence>
<dbReference type="GO" id="GO:0005886">
    <property type="term" value="C:plasma membrane"/>
    <property type="evidence" value="ECO:0007669"/>
    <property type="project" value="UniProtKB-SubCell"/>
</dbReference>
<dbReference type="InterPro" id="IPR023408">
    <property type="entry name" value="MscS_beta-dom_sf"/>
</dbReference>
<keyword evidence="12" id="KW-1185">Reference proteome</keyword>
<dbReference type="Gene3D" id="1.10.287.1260">
    <property type="match status" value="1"/>
</dbReference>
<evidence type="ECO:0000313" key="11">
    <source>
        <dbReference type="EMBL" id="PWL18217.1"/>
    </source>
</evidence>
<feature type="transmembrane region" description="Helical" evidence="8">
    <location>
        <begin position="42"/>
        <end position="62"/>
    </location>
</feature>
<keyword evidence="5 8" id="KW-1133">Transmembrane helix</keyword>
<feature type="transmembrane region" description="Helical" evidence="8">
    <location>
        <begin position="463"/>
        <end position="484"/>
    </location>
</feature>
<keyword evidence="4 8" id="KW-0812">Transmembrane</keyword>
<keyword evidence="6 8" id="KW-0472">Membrane</keyword>
<accession>A0A316J8F5</accession>
<gene>
    <name evidence="11" type="ORF">DKP76_07875</name>
</gene>
<dbReference type="AlphaFoldDB" id="A0A316J8F5"/>
<dbReference type="Proteomes" id="UP000245865">
    <property type="component" value="Unassembled WGS sequence"/>
</dbReference>
<dbReference type="Gene3D" id="3.30.70.100">
    <property type="match status" value="1"/>
</dbReference>
<dbReference type="Pfam" id="PF00924">
    <property type="entry name" value="MS_channel_2nd"/>
    <property type="match status" value="1"/>
</dbReference>
<feature type="transmembrane region" description="Helical" evidence="8">
    <location>
        <begin position="240"/>
        <end position="265"/>
    </location>
</feature>
<dbReference type="EMBL" id="QGDB01000003">
    <property type="protein sequence ID" value="PWL18217.1"/>
    <property type="molecule type" value="Genomic_DNA"/>
</dbReference>
<keyword evidence="3" id="KW-1003">Cell membrane</keyword>
<evidence type="ECO:0000256" key="6">
    <source>
        <dbReference type="ARBA" id="ARBA00023136"/>
    </source>
</evidence>
<dbReference type="SUPFAM" id="SSF82689">
    <property type="entry name" value="Mechanosensitive channel protein MscS (YggB), C-terminal domain"/>
    <property type="match status" value="1"/>
</dbReference>
<dbReference type="SUPFAM" id="SSF82861">
    <property type="entry name" value="Mechanosensitive channel protein MscS (YggB), transmembrane region"/>
    <property type="match status" value="1"/>
</dbReference>
<evidence type="ECO:0000256" key="1">
    <source>
        <dbReference type="ARBA" id="ARBA00004651"/>
    </source>
</evidence>
<feature type="transmembrane region" description="Helical" evidence="8">
    <location>
        <begin position="437"/>
        <end position="457"/>
    </location>
</feature>
<evidence type="ECO:0000256" key="8">
    <source>
        <dbReference type="SAM" id="Phobius"/>
    </source>
</evidence>
<keyword evidence="7" id="KW-0175">Coiled coil</keyword>
<reference evidence="11 12" key="1">
    <citation type="submission" date="2018-05" db="EMBL/GenBank/DDBJ databases">
        <title>Comparative genomic sequence analysis between strain HN4 and CCM 8460T (Falsochrobactrum ovis) will provide more evidence to prove that HN4 is a new species of Falsochrobactrum.</title>
        <authorList>
            <person name="Lyu W."/>
            <person name="Sun L."/>
            <person name="Yao L."/>
        </authorList>
    </citation>
    <scope>NUCLEOTIDE SEQUENCE [LARGE SCALE GENOMIC DNA]</scope>
    <source>
        <strain evidence="11 12">HN4</strain>
    </source>
</reference>
<comment type="subcellular location">
    <subcellularLocation>
        <location evidence="1">Cell membrane</location>
        <topology evidence="1">Multi-pass membrane protein</topology>
    </subcellularLocation>
</comment>
<evidence type="ECO:0000256" key="7">
    <source>
        <dbReference type="SAM" id="Coils"/>
    </source>
</evidence>
<name>A0A316J8F5_9HYPH</name>
<dbReference type="PANTHER" id="PTHR30347">
    <property type="entry name" value="POTASSIUM CHANNEL RELATED"/>
    <property type="match status" value="1"/>
</dbReference>
<comment type="caution">
    <text evidence="11">The sequence shown here is derived from an EMBL/GenBank/DDBJ whole genome shotgun (WGS) entry which is preliminary data.</text>
</comment>
<dbReference type="InterPro" id="IPR052702">
    <property type="entry name" value="MscS-like_channel"/>
</dbReference>
<evidence type="ECO:0000259" key="10">
    <source>
        <dbReference type="Pfam" id="PF21082"/>
    </source>
</evidence>
<dbReference type="InterPro" id="IPR006686">
    <property type="entry name" value="MscS_channel_CS"/>
</dbReference>
<dbReference type="Pfam" id="PF21082">
    <property type="entry name" value="MS_channel_3rd"/>
    <property type="match status" value="1"/>
</dbReference>
<dbReference type="Gene3D" id="2.30.30.60">
    <property type="match status" value="1"/>
</dbReference>
<dbReference type="GO" id="GO:0008381">
    <property type="term" value="F:mechanosensitive monoatomic ion channel activity"/>
    <property type="evidence" value="ECO:0007669"/>
    <property type="project" value="UniProtKB-ARBA"/>
</dbReference>
<feature type="transmembrane region" description="Helical" evidence="8">
    <location>
        <begin position="394"/>
        <end position="416"/>
    </location>
</feature>
<feature type="transmembrane region" description="Helical" evidence="8">
    <location>
        <begin position="557"/>
        <end position="584"/>
    </location>
</feature>
<proteinExistence type="inferred from homology"/>
<feature type="transmembrane region" description="Helical" evidence="8">
    <location>
        <begin position="321"/>
        <end position="341"/>
    </location>
</feature>
<evidence type="ECO:0000313" key="12">
    <source>
        <dbReference type="Proteomes" id="UP000245865"/>
    </source>
</evidence>
<feature type="coiled-coil region" evidence="7">
    <location>
        <begin position="120"/>
        <end position="176"/>
    </location>
</feature>
<evidence type="ECO:0000256" key="2">
    <source>
        <dbReference type="ARBA" id="ARBA00008017"/>
    </source>
</evidence>
<feature type="transmembrane region" description="Helical" evidence="8">
    <location>
        <begin position="513"/>
        <end position="537"/>
    </location>
</feature>
<comment type="similarity">
    <text evidence="2">Belongs to the MscS (TC 1.A.23) family.</text>
</comment>
<dbReference type="PROSITE" id="PS01246">
    <property type="entry name" value="UPF0003"/>
    <property type="match status" value="1"/>
</dbReference>
<dbReference type="InterPro" id="IPR006685">
    <property type="entry name" value="MscS_channel_2nd"/>
</dbReference>
<feature type="transmembrane region" description="Helical" evidence="8">
    <location>
        <begin position="605"/>
        <end position="627"/>
    </location>
</feature>
<dbReference type="InterPro" id="IPR049278">
    <property type="entry name" value="MS_channel_C"/>
</dbReference>
<protein>
    <submittedName>
        <fullName evidence="11">Mechanosensitive ion channel protein</fullName>
    </submittedName>
</protein>
<evidence type="ECO:0000256" key="3">
    <source>
        <dbReference type="ARBA" id="ARBA00022475"/>
    </source>
</evidence>
<dbReference type="PANTHER" id="PTHR30347:SF1">
    <property type="entry name" value="MECHANOSENSITIVE CHANNEL MSCK"/>
    <property type="match status" value="1"/>
</dbReference>
<feature type="transmembrane region" description="Helical" evidence="8">
    <location>
        <begin position="286"/>
        <end position="309"/>
    </location>
</feature>
<dbReference type="OrthoDB" id="9799209at2"/>
<dbReference type="InterPro" id="IPR011014">
    <property type="entry name" value="MscS_channel_TM-2"/>
</dbReference>
<dbReference type="SUPFAM" id="SSF50182">
    <property type="entry name" value="Sm-like ribonucleoproteins"/>
    <property type="match status" value="1"/>
</dbReference>